<evidence type="ECO:0000256" key="2">
    <source>
        <dbReference type="SAM" id="MobiDB-lite"/>
    </source>
</evidence>
<evidence type="ECO:0000313" key="3">
    <source>
        <dbReference type="EMBL" id="JAS12462.1"/>
    </source>
</evidence>
<dbReference type="PROSITE" id="PS50005">
    <property type="entry name" value="TPR"/>
    <property type="match status" value="1"/>
</dbReference>
<dbReference type="InterPro" id="IPR011990">
    <property type="entry name" value="TPR-like_helical_dom_sf"/>
</dbReference>
<accession>A0A1B6CG96</accession>
<dbReference type="PROSITE" id="PS50293">
    <property type="entry name" value="TPR_REGION"/>
    <property type="match status" value="1"/>
</dbReference>
<dbReference type="PANTHER" id="PTHR46014:SF1">
    <property type="entry name" value="TETRATRICOPEPTIDE REPEAT PROTEIN 1"/>
    <property type="match status" value="1"/>
</dbReference>
<dbReference type="InterPro" id="IPR019734">
    <property type="entry name" value="TPR_rpt"/>
</dbReference>
<organism evidence="3">
    <name type="scientific">Clastoptera arizonana</name>
    <name type="common">Arizona spittle bug</name>
    <dbReference type="NCBI Taxonomy" id="38151"/>
    <lineage>
        <taxon>Eukaryota</taxon>
        <taxon>Metazoa</taxon>
        <taxon>Ecdysozoa</taxon>
        <taxon>Arthropoda</taxon>
        <taxon>Hexapoda</taxon>
        <taxon>Insecta</taxon>
        <taxon>Pterygota</taxon>
        <taxon>Neoptera</taxon>
        <taxon>Paraneoptera</taxon>
        <taxon>Hemiptera</taxon>
        <taxon>Auchenorrhyncha</taxon>
        <taxon>Cercopoidea</taxon>
        <taxon>Clastopteridae</taxon>
        <taxon>Clastoptera</taxon>
    </lineage>
</organism>
<reference evidence="3" key="1">
    <citation type="submission" date="2015-12" db="EMBL/GenBank/DDBJ databases">
        <title>De novo transcriptome assembly of four potential Pierce s Disease insect vectors from Arizona vineyards.</title>
        <authorList>
            <person name="Tassone E.E."/>
        </authorList>
    </citation>
    <scope>NUCLEOTIDE SEQUENCE</scope>
</reference>
<dbReference type="AlphaFoldDB" id="A0A1B6CG96"/>
<dbReference type="InterPro" id="IPR052769">
    <property type="entry name" value="TPR_domain_protein"/>
</dbReference>
<feature type="region of interest" description="Disordered" evidence="2">
    <location>
        <begin position="1"/>
        <end position="24"/>
    </location>
</feature>
<gene>
    <name evidence="3" type="ORF">g.27036</name>
</gene>
<proteinExistence type="predicted"/>
<dbReference type="PANTHER" id="PTHR46014">
    <property type="entry name" value="TETRATRICOPEPTIDE REPEAT PROTEIN 1"/>
    <property type="match status" value="1"/>
</dbReference>
<dbReference type="SUPFAM" id="SSF48452">
    <property type="entry name" value="TPR-like"/>
    <property type="match status" value="1"/>
</dbReference>
<dbReference type="SMART" id="SM00028">
    <property type="entry name" value="TPR"/>
    <property type="match status" value="3"/>
</dbReference>
<dbReference type="EMBL" id="GEDC01024836">
    <property type="protein sequence ID" value="JAS12462.1"/>
    <property type="molecule type" value="Transcribed_RNA"/>
</dbReference>
<dbReference type="Gene3D" id="1.25.40.10">
    <property type="entry name" value="Tetratricopeptide repeat domain"/>
    <property type="match status" value="1"/>
</dbReference>
<evidence type="ECO:0000256" key="1">
    <source>
        <dbReference type="PROSITE-ProRule" id="PRU00339"/>
    </source>
</evidence>
<dbReference type="Pfam" id="PF00515">
    <property type="entry name" value="TPR_1"/>
    <property type="match status" value="1"/>
</dbReference>
<feature type="repeat" description="TPR" evidence="1">
    <location>
        <begin position="185"/>
        <end position="218"/>
    </location>
</feature>
<sequence length="286" mass="32820">MTDQVSKNNQDPAEQQNTSNEDIVNSLVTDFTNKYSLSEENSQCVEKEDFQNKVLSETVINSEEKYLDDDSIDKCLDEDSKENSDDDIDEVELGELEKNLSDEELINKNKEAEKIKLDGNEKFKSEKYEESKILYTEALKVCPLKFAKERSILHSNRAAAKLKLDMKESALKDCTKAIELDERYKKAIVRRAQIYESLEKLDEALADYKKAFDLDPNDRQLLYTCSNISEAIEQRDKKLKAEMMEQLKNLGNMVLKPFGLSTNNFQMVQDPNTGGYSINFNQNANS</sequence>
<protein>
    <submittedName>
        <fullName evidence="3">Uncharacterized protein</fullName>
    </submittedName>
</protein>
<keyword evidence="1" id="KW-0802">TPR repeat</keyword>
<name>A0A1B6CG96_9HEMI</name>